<feature type="domain" description="G-protein coupled receptors family 1 profile" evidence="13">
    <location>
        <begin position="61"/>
        <end position="309"/>
    </location>
</feature>
<evidence type="ECO:0000256" key="9">
    <source>
        <dbReference type="ARBA" id="ARBA00023224"/>
    </source>
</evidence>
<keyword evidence="5 12" id="KW-0472">Membrane</keyword>
<dbReference type="SUPFAM" id="SSF81321">
    <property type="entry name" value="Family A G protein-coupled receptor-like"/>
    <property type="match status" value="1"/>
</dbReference>
<evidence type="ECO:0000256" key="6">
    <source>
        <dbReference type="ARBA" id="ARBA00023157"/>
    </source>
</evidence>
<reference evidence="14" key="1">
    <citation type="submission" date="2023-09" db="UniProtKB">
        <authorList>
            <consortium name="Ensembl"/>
        </authorList>
    </citation>
    <scope>IDENTIFICATION</scope>
</reference>
<evidence type="ECO:0000256" key="4">
    <source>
        <dbReference type="ARBA" id="ARBA00023040"/>
    </source>
</evidence>
<organism evidence="14">
    <name type="scientific">Stegastes partitus</name>
    <name type="common">bicolor damselfish</name>
    <dbReference type="NCBI Taxonomy" id="144197"/>
    <lineage>
        <taxon>Eukaryota</taxon>
        <taxon>Metazoa</taxon>
        <taxon>Chordata</taxon>
        <taxon>Craniata</taxon>
        <taxon>Vertebrata</taxon>
        <taxon>Euteleostomi</taxon>
        <taxon>Actinopterygii</taxon>
        <taxon>Neopterygii</taxon>
        <taxon>Teleostei</taxon>
        <taxon>Neoteleostei</taxon>
        <taxon>Acanthomorphata</taxon>
        <taxon>Ovalentaria</taxon>
        <taxon>Pomacentridae</taxon>
        <taxon>Stegastes</taxon>
    </lineage>
</organism>
<dbReference type="GO" id="GO:0009881">
    <property type="term" value="F:photoreceptor activity"/>
    <property type="evidence" value="ECO:0007669"/>
    <property type="project" value="Ensembl"/>
</dbReference>
<gene>
    <name evidence="16" type="primary">LOC103366381</name>
</gene>
<dbReference type="PROSITE" id="PS50262">
    <property type="entry name" value="G_PROTEIN_RECEP_F1_2"/>
    <property type="match status" value="1"/>
</dbReference>
<evidence type="ECO:0000256" key="10">
    <source>
        <dbReference type="RuleBase" id="RU000688"/>
    </source>
</evidence>
<dbReference type="PANTHER" id="PTHR24240">
    <property type="entry name" value="OPSIN"/>
    <property type="match status" value="1"/>
</dbReference>
<evidence type="ECO:0000313" key="15">
    <source>
        <dbReference type="Proteomes" id="UP000694891"/>
    </source>
</evidence>
<evidence type="ECO:0000256" key="12">
    <source>
        <dbReference type="SAM" id="Phobius"/>
    </source>
</evidence>
<comment type="subcellular location">
    <subcellularLocation>
        <location evidence="1">Membrane</location>
        <topology evidence="1">Multi-pass membrane protein</topology>
    </subcellularLocation>
</comment>
<proteinExistence type="inferred from homology"/>
<evidence type="ECO:0000313" key="14">
    <source>
        <dbReference type="Ensembl" id="ENSSPAP00000016025.1"/>
    </source>
</evidence>
<dbReference type="RefSeq" id="XP_008292307.1">
    <property type="nucleotide sequence ID" value="XM_008294085.1"/>
</dbReference>
<dbReference type="GO" id="GO:0004930">
    <property type="term" value="F:G protein-coupled receptor activity"/>
    <property type="evidence" value="ECO:0007669"/>
    <property type="project" value="UniProtKB-KW"/>
</dbReference>
<protein>
    <submittedName>
        <fullName evidence="14 16">Pinopsin-like</fullName>
    </submittedName>
</protein>
<dbReference type="InterPro" id="IPR000276">
    <property type="entry name" value="GPCR_Rhodpsn"/>
</dbReference>
<feature type="transmembrane region" description="Helical" evidence="12">
    <location>
        <begin position="206"/>
        <end position="232"/>
    </location>
</feature>
<dbReference type="AlphaFoldDB" id="A0A3B5A5K7"/>
<feature type="compositionally biased region" description="Low complexity" evidence="11">
    <location>
        <begin position="357"/>
        <end position="366"/>
    </location>
</feature>
<dbReference type="Pfam" id="PF00001">
    <property type="entry name" value="7tm_1"/>
    <property type="match status" value="1"/>
</dbReference>
<evidence type="ECO:0000256" key="2">
    <source>
        <dbReference type="ARBA" id="ARBA00022692"/>
    </source>
</evidence>
<evidence type="ECO:0000256" key="1">
    <source>
        <dbReference type="ARBA" id="ARBA00004141"/>
    </source>
</evidence>
<evidence type="ECO:0000256" key="7">
    <source>
        <dbReference type="ARBA" id="ARBA00023170"/>
    </source>
</evidence>
<feature type="transmembrane region" description="Helical" evidence="12">
    <location>
        <begin position="292"/>
        <end position="312"/>
    </location>
</feature>
<evidence type="ECO:0000256" key="8">
    <source>
        <dbReference type="ARBA" id="ARBA00023180"/>
    </source>
</evidence>
<reference evidence="16" key="2">
    <citation type="submission" date="2025-04" db="UniProtKB">
        <authorList>
            <consortium name="RefSeq"/>
        </authorList>
    </citation>
    <scope>IDENTIFICATION</scope>
</reference>
<keyword evidence="15" id="KW-1185">Reference proteome</keyword>
<dbReference type="Proteomes" id="UP000694891">
    <property type="component" value="Unplaced"/>
</dbReference>
<evidence type="ECO:0000256" key="5">
    <source>
        <dbReference type="ARBA" id="ARBA00023136"/>
    </source>
</evidence>
<dbReference type="InterPro" id="IPR002962">
    <property type="entry name" value="Peropsin"/>
</dbReference>
<keyword evidence="6" id="KW-1015">Disulfide bond</keyword>
<keyword evidence="4 10" id="KW-0297">G-protein coupled receptor</keyword>
<feature type="transmembrane region" description="Helical" evidence="12">
    <location>
        <begin position="118"/>
        <end position="140"/>
    </location>
</feature>
<feature type="transmembrane region" description="Helical" evidence="12">
    <location>
        <begin position="45"/>
        <end position="69"/>
    </location>
</feature>
<feature type="transmembrane region" description="Helical" evidence="12">
    <location>
        <begin position="160"/>
        <end position="180"/>
    </location>
</feature>
<sequence>MIISNVSLSCAHCPGGAAGGTAATDAYEEVSGSLPPPSLSPTGHLVVAVCLGFIGAVGFLSNFLVITLFCRYRALRTPMNLLLVSISVSDLLVSVLGTPFSFAASTQGRWLIGRAGCVWYGFINACLGIVSLISLAVLSYERYCTMMTPTMANGRDYRSALGGICFSWLYSVAWTVPPLLGWSRYGPEGPGTTCSVDWKTQTRNNVSYIVCLFTFCLALPFGVILYSYGKLLHAIRQVRSVSSVVSRRREQRVLVMVVTMVVCYLVCWLPYGVAALLATFGPHDFLTPEASITPSLLAKFSTVINPFIYIFMNKQFYRCFMAFFSCSTPEQGSTLKTFSRVTKTLRTNRQDKEPQVSAPAPSSAMPTPNSVHESSQGANHVDASPTNRDRGAPQTPAAAAASLKPKLILVAHYRE</sequence>
<dbReference type="PRINTS" id="PR01244">
    <property type="entry name" value="PEROPSIN"/>
</dbReference>
<dbReference type="CTD" id="100334480"/>
<keyword evidence="3 12" id="KW-1133">Transmembrane helix</keyword>
<evidence type="ECO:0000259" key="13">
    <source>
        <dbReference type="PROSITE" id="PS50262"/>
    </source>
</evidence>
<dbReference type="Ensembl" id="ENSSPAT00000016283.1">
    <property type="protein sequence ID" value="ENSSPAP00000016025.1"/>
    <property type="gene ID" value="ENSSPAG00000012083.1"/>
</dbReference>
<keyword evidence="8" id="KW-0325">Glycoprotein</keyword>
<comment type="similarity">
    <text evidence="10">Belongs to the G-protein coupled receptor 1 family.</text>
</comment>
<dbReference type="PROSITE" id="PS00237">
    <property type="entry name" value="G_PROTEIN_RECEP_F1_1"/>
    <property type="match status" value="1"/>
</dbReference>
<feature type="compositionally biased region" description="Polar residues" evidence="11">
    <location>
        <begin position="367"/>
        <end position="378"/>
    </location>
</feature>
<evidence type="ECO:0000256" key="11">
    <source>
        <dbReference type="SAM" id="MobiDB-lite"/>
    </source>
</evidence>
<dbReference type="GO" id="GO:0007601">
    <property type="term" value="P:visual perception"/>
    <property type="evidence" value="ECO:0007669"/>
    <property type="project" value="InterPro"/>
</dbReference>
<dbReference type="GO" id="GO:0016020">
    <property type="term" value="C:membrane"/>
    <property type="evidence" value="ECO:0007669"/>
    <property type="project" value="UniProtKB-SubCell"/>
</dbReference>
<dbReference type="InterPro" id="IPR017452">
    <property type="entry name" value="GPCR_Rhodpsn_7TM"/>
</dbReference>
<dbReference type="PRINTS" id="PR00237">
    <property type="entry name" value="GPCRRHODOPSN"/>
</dbReference>
<dbReference type="GeneTree" id="ENSGT01150000286935"/>
<feature type="region of interest" description="Disordered" evidence="11">
    <location>
        <begin position="346"/>
        <end position="400"/>
    </location>
</feature>
<keyword evidence="7 10" id="KW-0675">Receptor</keyword>
<dbReference type="FunFam" id="1.20.1070.10:FF:000197">
    <property type="entry name" value="Teleost multiple tissue opsin 2b"/>
    <property type="match status" value="1"/>
</dbReference>
<dbReference type="STRING" id="144197.ENSSPAP00000016025"/>
<feature type="transmembrane region" description="Helical" evidence="12">
    <location>
        <begin position="81"/>
        <end position="106"/>
    </location>
</feature>
<accession>A0A3B5A5K7</accession>
<keyword evidence="2 10" id="KW-0812">Transmembrane</keyword>
<feature type="transmembrane region" description="Helical" evidence="12">
    <location>
        <begin position="253"/>
        <end position="280"/>
    </location>
</feature>
<evidence type="ECO:0000313" key="16">
    <source>
        <dbReference type="RefSeq" id="XP_008292307.1"/>
    </source>
</evidence>
<dbReference type="Gene3D" id="1.20.1070.10">
    <property type="entry name" value="Rhodopsin 7-helix transmembrane proteins"/>
    <property type="match status" value="1"/>
</dbReference>
<dbReference type="InterPro" id="IPR050125">
    <property type="entry name" value="GPCR_opsins"/>
</dbReference>
<evidence type="ECO:0000256" key="3">
    <source>
        <dbReference type="ARBA" id="ARBA00022989"/>
    </source>
</evidence>
<name>A0A3B5A5K7_9TELE</name>
<dbReference type="OrthoDB" id="2101615at2759"/>
<keyword evidence="9 10" id="KW-0807">Transducer</keyword>